<protein>
    <submittedName>
        <fullName evidence="1">Uncharacterized protein</fullName>
    </submittedName>
</protein>
<keyword evidence="2" id="KW-1185">Reference proteome</keyword>
<organism evidence="1 2">
    <name type="scientific">Populus trichocarpa</name>
    <name type="common">Western balsam poplar</name>
    <name type="synonym">Populus balsamifera subsp. trichocarpa</name>
    <dbReference type="NCBI Taxonomy" id="3694"/>
    <lineage>
        <taxon>Eukaryota</taxon>
        <taxon>Viridiplantae</taxon>
        <taxon>Streptophyta</taxon>
        <taxon>Embryophyta</taxon>
        <taxon>Tracheophyta</taxon>
        <taxon>Spermatophyta</taxon>
        <taxon>Magnoliopsida</taxon>
        <taxon>eudicotyledons</taxon>
        <taxon>Gunneridae</taxon>
        <taxon>Pentapetalae</taxon>
        <taxon>rosids</taxon>
        <taxon>fabids</taxon>
        <taxon>Malpighiales</taxon>
        <taxon>Salicaceae</taxon>
        <taxon>Saliceae</taxon>
        <taxon>Populus</taxon>
    </lineage>
</organism>
<evidence type="ECO:0000313" key="2">
    <source>
        <dbReference type="Proteomes" id="UP000006729"/>
    </source>
</evidence>
<evidence type="ECO:0000313" key="1">
    <source>
        <dbReference type="EMBL" id="PNT05358.1"/>
    </source>
</evidence>
<dbReference type="Proteomes" id="UP000006729">
    <property type="component" value="Chromosome 14"/>
</dbReference>
<dbReference type="EMBL" id="CM009303">
    <property type="protein sequence ID" value="PNT05358.1"/>
    <property type="molecule type" value="Genomic_DNA"/>
</dbReference>
<dbReference type="AlphaFoldDB" id="A0A2K1XX50"/>
<proteinExistence type="predicted"/>
<reference evidence="1 2" key="1">
    <citation type="journal article" date="2006" name="Science">
        <title>The genome of black cottonwood, Populus trichocarpa (Torr. &amp; Gray).</title>
        <authorList>
            <person name="Tuskan G.A."/>
            <person name="Difazio S."/>
            <person name="Jansson S."/>
            <person name="Bohlmann J."/>
            <person name="Grigoriev I."/>
            <person name="Hellsten U."/>
            <person name="Putnam N."/>
            <person name="Ralph S."/>
            <person name="Rombauts S."/>
            <person name="Salamov A."/>
            <person name="Schein J."/>
            <person name="Sterck L."/>
            <person name="Aerts A."/>
            <person name="Bhalerao R.R."/>
            <person name="Bhalerao R.P."/>
            <person name="Blaudez D."/>
            <person name="Boerjan W."/>
            <person name="Brun A."/>
            <person name="Brunner A."/>
            <person name="Busov V."/>
            <person name="Campbell M."/>
            <person name="Carlson J."/>
            <person name="Chalot M."/>
            <person name="Chapman J."/>
            <person name="Chen G.L."/>
            <person name="Cooper D."/>
            <person name="Coutinho P.M."/>
            <person name="Couturier J."/>
            <person name="Covert S."/>
            <person name="Cronk Q."/>
            <person name="Cunningham R."/>
            <person name="Davis J."/>
            <person name="Degroeve S."/>
            <person name="Dejardin A."/>
            <person name="Depamphilis C."/>
            <person name="Detter J."/>
            <person name="Dirks B."/>
            <person name="Dubchak I."/>
            <person name="Duplessis S."/>
            <person name="Ehlting J."/>
            <person name="Ellis B."/>
            <person name="Gendler K."/>
            <person name="Goodstein D."/>
            <person name="Gribskov M."/>
            <person name="Grimwood J."/>
            <person name="Groover A."/>
            <person name="Gunter L."/>
            <person name="Hamberger B."/>
            <person name="Heinze B."/>
            <person name="Helariutta Y."/>
            <person name="Henrissat B."/>
            <person name="Holligan D."/>
            <person name="Holt R."/>
            <person name="Huang W."/>
            <person name="Islam-Faridi N."/>
            <person name="Jones S."/>
            <person name="Jones-Rhoades M."/>
            <person name="Jorgensen R."/>
            <person name="Joshi C."/>
            <person name="Kangasjarvi J."/>
            <person name="Karlsson J."/>
            <person name="Kelleher C."/>
            <person name="Kirkpatrick R."/>
            <person name="Kirst M."/>
            <person name="Kohler A."/>
            <person name="Kalluri U."/>
            <person name="Larimer F."/>
            <person name="Leebens-Mack J."/>
            <person name="Leple J.C."/>
            <person name="Locascio P."/>
            <person name="Lou Y."/>
            <person name="Lucas S."/>
            <person name="Martin F."/>
            <person name="Montanini B."/>
            <person name="Napoli C."/>
            <person name="Nelson D.R."/>
            <person name="Nelson C."/>
            <person name="Nieminen K."/>
            <person name="Nilsson O."/>
            <person name="Pereda V."/>
            <person name="Peter G."/>
            <person name="Philippe R."/>
            <person name="Pilate G."/>
            <person name="Poliakov A."/>
            <person name="Razumovskaya J."/>
            <person name="Richardson P."/>
            <person name="Rinaldi C."/>
            <person name="Ritland K."/>
            <person name="Rouze P."/>
            <person name="Ryaboy D."/>
            <person name="Schmutz J."/>
            <person name="Schrader J."/>
            <person name="Segerman B."/>
            <person name="Shin H."/>
            <person name="Siddiqui A."/>
            <person name="Sterky F."/>
            <person name="Terry A."/>
            <person name="Tsai C.J."/>
            <person name="Uberbacher E."/>
            <person name="Unneberg P."/>
            <person name="Vahala J."/>
            <person name="Wall K."/>
            <person name="Wessler S."/>
            <person name="Yang G."/>
            <person name="Yin T."/>
            <person name="Douglas C."/>
            <person name="Marra M."/>
            <person name="Sandberg G."/>
            <person name="Van de Peer Y."/>
            <person name="Rokhsar D."/>
        </authorList>
    </citation>
    <scope>NUCLEOTIDE SEQUENCE [LARGE SCALE GENOMIC DNA]</scope>
    <source>
        <strain evidence="2">cv. Nisqually</strain>
    </source>
</reference>
<accession>A0A2K1XX50</accession>
<gene>
    <name evidence="1" type="ORF">POPTR_014G169000</name>
</gene>
<sequence length="81" mass="9357">MGRPRGIEHTVSRFCYGFLRSRIFSRGGYCYDSSYHGIKVISLQIKSASLQYCFHYRTELLAFKQRIAACAECGKHEDHGF</sequence>
<name>A0A2K1XX50_POPTR</name>
<dbReference type="InParanoid" id="A0A2K1XX50"/>